<dbReference type="PROSITE" id="PS50932">
    <property type="entry name" value="HTH_LACI_2"/>
    <property type="match status" value="1"/>
</dbReference>
<evidence type="ECO:0000256" key="1">
    <source>
        <dbReference type="ARBA" id="ARBA00023015"/>
    </source>
</evidence>
<dbReference type="Pfam" id="PF00356">
    <property type="entry name" value="LacI"/>
    <property type="match status" value="1"/>
</dbReference>
<dbReference type="InterPro" id="IPR000843">
    <property type="entry name" value="HTH_LacI"/>
</dbReference>
<dbReference type="Gene3D" id="3.40.50.2300">
    <property type="match status" value="2"/>
</dbReference>
<dbReference type="EMBL" id="RKHQ01000001">
    <property type="protein sequence ID" value="ROR97214.1"/>
    <property type="molecule type" value="Genomic_DNA"/>
</dbReference>
<organism evidence="5 6">
    <name type="scientific">Salana multivorans</name>
    <dbReference type="NCBI Taxonomy" id="120377"/>
    <lineage>
        <taxon>Bacteria</taxon>
        <taxon>Bacillati</taxon>
        <taxon>Actinomycetota</taxon>
        <taxon>Actinomycetes</taxon>
        <taxon>Micrococcales</taxon>
        <taxon>Beutenbergiaceae</taxon>
        <taxon>Salana</taxon>
    </lineage>
</organism>
<comment type="caution">
    <text evidence="5">The sequence shown here is derived from an EMBL/GenBank/DDBJ whole genome shotgun (WGS) entry which is preliminary data.</text>
</comment>
<sequence>MALTMSDVARAAGVSVMTVSNVLNDRPRVGAATRERVLAVVAELGYEIDLTARRLRTGRTGTVALVVPRFDHQYYAELAALLATAFAENGHHLVVEQSNASRENELAAVSPARLRFYDGIVLSAVGLTAEDVTHLRGEVPLVLLGEQDLPEVVDHVMMANAEGARLATEHLLERGSRRIAVLGGARVGDVAGGIGPQRTAGWRAAHRARGLEPPEELVAPVSDHGSGGARGATTELFRRYPDVDAVFAVTDQLAVGALAALHDLGRRVPEEVRVIGFDNLDLLAQVPPGLSTVDPSNAWIVEQTVELLERRIADPAAPAVLRESPVRVVARGSTD</sequence>
<dbReference type="GO" id="GO:0003700">
    <property type="term" value="F:DNA-binding transcription factor activity"/>
    <property type="evidence" value="ECO:0007669"/>
    <property type="project" value="TreeGrafter"/>
</dbReference>
<dbReference type="PANTHER" id="PTHR30146">
    <property type="entry name" value="LACI-RELATED TRANSCRIPTIONAL REPRESSOR"/>
    <property type="match status" value="1"/>
</dbReference>
<evidence type="ECO:0000259" key="4">
    <source>
        <dbReference type="PROSITE" id="PS50932"/>
    </source>
</evidence>
<keyword evidence="2" id="KW-0238">DNA-binding</keyword>
<dbReference type="RefSeq" id="WP_245967975.1">
    <property type="nucleotide sequence ID" value="NZ_CALFQU010000005.1"/>
</dbReference>
<dbReference type="Gene3D" id="1.10.260.40">
    <property type="entry name" value="lambda repressor-like DNA-binding domains"/>
    <property type="match status" value="1"/>
</dbReference>
<dbReference type="PRINTS" id="PR00036">
    <property type="entry name" value="HTHLACI"/>
</dbReference>
<keyword evidence="3" id="KW-0804">Transcription</keyword>
<evidence type="ECO:0000313" key="6">
    <source>
        <dbReference type="Proteomes" id="UP000275356"/>
    </source>
</evidence>
<dbReference type="PROSITE" id="PS00356">
    <property type="entry name" value="HTH_LACI_1"/>
    <property type="match status" value="1"/>
</dbReference>
<proteinExistence type="predicted"/>
<dbReference type="SMART" id="SM00354">
    <property type="entry name" value="HTH_LACI"/>
    <property type="match status" value="1"/>
</dbReference>
<evidence type="ECO:0000256" key="3">
    <source>
        <dbReference type="ARBA" id="ARBA00023163"/>
    </source>
</evidence>
<reference evidence="5 6" key="1">
    <citation type="submission" date="2018-11" db="EMBL/GenBank/DDBJ databases">
        <title>Sequencing the genomes of 1000 actinobacteria strains.</title>
        <authorList>
            <person name="Klenk H.-P."/>
        </authorList>
    </citation>
    <scope>NUCLEOTIDE SEQUENCE [LARGE SCALE GENOMIC DNA]</scope>
    <source>
        <strain evidence="5 6">DSM 13521</strain>
    </source>
</reference>
<dbReference type="InterPro" id="IPR028082">
    <property type="entry name" value="Peripla_BP_I"/>
</dbReference>
<dbReference type="SUPFAM" id="SSF53822">
    <property type="entry name" value="Periplasmic binding protein-like I"/>
    <property type="match status" value="1"/>
</dbReference>
<dbReference type="InterPro" id="IPR010982">
    <property type="entry name" value="Lambda_DNA-bd_dom_sf"/>
</dbReference>
<evidence type="ECO:0000256" key="2">
    <source>
        <dbReference type="ARBA" id="ARBA00023125"/>
    </source>
</evidence>
<keyword evidence="1" id="KW-0805">Transcription regulation</keyword>
<dbReference type="AlphaFoldDB" id="A0A3N2DCQ0"/>
<name>A0A3N2DCQ0_9MICO</name>
<dbReference type="GO" id="GO:0000976">
    <property type="term" value="F:transcription cis-regulatory region binding"/>
    <property type="evidence" value="ECO:0007669"/>
    <property type="project" value="TreeGrafter"/>
</dbReference>
<gene>
    <name evidence="5" type="ORF">EDD28_1811</name>
</gene>
<dbReference type="Proteomes" id="UP000275356">
    <property type="component" value="Unassembled WGS sequence"/>
</dbReference>
<feature type="domain" description="HTH lacI-type" evidence="4">
    <location>
        <begin position="3"/>
        <end position="57"/>
    </location>
</feature>
<accession>A0A3N2DCQ0</accession>
<dbReference type="CDD" id="cd01392">
    <property type="entry name" value="HTH_LacI"/>
    <property type="match status" value="1"/>
</dbReference>
<dbReference type="CDD" id="cd06267">
    <property type="entry name" value="PBP1_LacI_sugar_binding-like"/>
    <property type="match status" value="1"/>
</dbReference>
<dbReference type="PANTHER" id="PTHR30146:SF109">
    <property type="entry name" value="HTH-TYPE TRANSCRIPTIONAL REGULATOR GALS"/>
    <property type="match status" value="1"/>
</dbReference>
<evidence type="ECO:0000313" key="5">
    <source>
        <dbReference type="EMBL" id="ROR97214.1"/>
    </source>
</evidence>
<protein>
    <submittedName>
        <fullName evidence="5">LacI family transcriptional regulator</fullName>
    </submittedName>
</protein>
<dbReference type="Pfam" id="PF13377">
    <property type="entry name" value="Peripla_BP_3"/>
    <property type="match status" value="1"/>
</dbReference>
<keyword evidence="6" id="KW-1185">Reference proteome</keyword>
<dbReference type="InterPro" id="IPR046335">
    <property type="entry name" value="LacI/GalR-like_sensor"/>
</dbReference>
<dbReference type="SUPFAM" id="SSF47413">
    <property type="entry name" value="lambda repressor-like DNA-binding domains"/>
    <property type="match status" value="1"/>
</dbReference>